<organism evidence="1 2">
    <name type="scientific">Hygrophoropsis aurantiaca</name>
    <dbReference type="NCBI Taxonomy" id="72124"/>
    <lineage>
        <taxon>Eukaryota</taxon>
        <taxon>Fungi</taxon>
        <taxon>Dikarya</taxon>
        <taxon>Basidiomycota</taxon>
        <taxon>Agaricomycotina</taxon>
        <taxon>Agaricomycetes</taxon>
        <taxon>Agaricomycetidae</taxon>
        <taxon>Boletales</taxon>
        <taxon>Coniophorineae</taxon>
        <taxon>Hygrophoropsidaceae</taxon>
        <taxon>Hygrophoropsis</taxon>
    </lineage>
</organism>
<keyword evidence="2" id="KW-1185">Reference proteome</keyword>
<dbReference type="Proteomes" id="UP000790377">
    <property type="component" value="Unassembled WGS sequence"/>
</dbReference>
<reference evidence="1" key="1">
    <citation type="journal article" date="2021" name="New Phytol.">
        <title>Evolutionary innovations through gain and loss of genes in the ectomycorrhizal Boletales.</title>
        <authorList>
            <person name="Wu G."/>
            <person name="Miyauchi S."/>
            <person name="Morin E."/>
            <person name="Kuo A."/>
            <person name="Drula E."/>
            <person name="Varga T."/>
            <person name="Kohler A."/>
            <person name="Feng B."/>
            <person name="Cao Y."/>
            <person name="Lipzen A."/>
            <person name="Daum C."/>
            <person name="Hundley H."/>
            <person name="Pangilinan J."/>
            <person name="Johnson J."/>
            <person name="Barry K."/>
            <person name="LaButti K."/>
            <person name="Ng V."/>
            <person name="Ahrendt S."/>
            <person name="Min B."/>
            <person name="Choi I.G."/>
            <person name="Park H."/>
            <person name="Plett J.M."/>
            <person name="Magnuson J."/>
            <person name="Spatafora J.W."/>
            <person name="Nagy L.G."/>
            <person name="Henrissat B."/>
            <person name="Grigoriev I.V."/>
            <person name="Yang Z.L."/>
            <person name="Xu J."/>
            <person name="Martin F.M."/>
        </authorList>
    </citation>
    <scope>NUCLEOTIDE SEQUENCE</scope>
    <source>
        <strain evidence="1">ATCC 28755</strain>
    </source>
</reference>
<dbReference type="EMBL" id="MU267654">
    <property type="protein sequence ID" value="KAH7912319.1"/>
    <property type="molecule type" value="Genomic_DNA"/>
</dbReference>
<evidence type="ECO:0000313" key="2">
    <source>
        <dbReference type="Proteomes" id="UP000790377"/>
    </source>
</evidence>
<accession>A0ACB8AHE4</accession>
<sequence length="273" mass="30107">MDSRGIVPVLQMSVISQTTTFPTVPGIQPISALQSEDSFNIIKADLHALSSIFKADRKGWDDQLDEIHIRRLPPPVTPGADFLDTRGHVKPLPYLDARLLAFKNAQDLADRIAEANIATVSWLQPLPKTILPPTKATPHRQCTSLKLHTAIKRMENLTKSIILSLPYSHLVESSKPGDHQKLITIEEEDEILSIDCSSASTASSEDIPFYDGSFDFSSPRWSFHKDATYKSLQAIAKCARDGRDFLISKASSFGSALSTAEDIFPGGLIHESR</sequence>
<protein>
    <submittedName>
        <fullName evidence="1">Uncharacterized protein</fullName>
    </submittedName>
</protein>
<gene>
    <name evidence="1" type="ORF">BJ138DRAFT_1148648</name>
</gene>
<proteinExistence type="predicted"/>
<evidence type="ECO:0000313" key="1">
    <source>
        <dbReference type="EMBL" id="KAH7912319.1"/>
    </source>
</evidence>
<name>A0ACB8AHE4_9AGAM</name>
<comment type="caution">
    <text evidence="1">The sequence shown here is derived from an EMBL/GenBank/DDBJ whole genome shotgun (WGS) entry which is preliminary data.</text>
</comment>